<protein>
    <submittedName>
        <fullName evidence="9">Ferroxidase fet3</fullName>
    </submittedName>
</protein>
<feature type="signal peptide" evidence="5">
    <location>
        <begin position="1"/>
        <end position="15"/>
    </location>
</feature>
<dbReference type="PROSITE" id="PS00080">
    <property type="entry name" value="MULTICOPPER_OXIDASE2"/>
    <property type="match status" value="1"/>
</dbReference>
<keyword evidence="3" id="KW-0560">Oxidoreductase</keyword>
<keyword evidence="2" id="KW-0479">Metal-binding</keyword>
<dbReference type="InterPro" id="IPR011707">
    <property type="entry name" value="Cu-oxidase-like_N"/>
</dbReference>
<evidence type="ECO:0000259" key="6">
    <source>
        <dbReference type="Pfam" id="PF00394"/>
    </source>
</evidence>
<dbReference type="Pfam" id="PF07731">
    <property type="entry name" value="Cu-oxidase_2"/>
    <property type="match status" value="1"/>
</dbReference>
<dbReference type="InterPro" id="IPR002355">
    <property type="entry name" value="Cu_oxidase_Cu_BS"/>
</dbReference>
<evidence type="ECO:0000256" key="3">
    <source>
        <dbReference type="ARBA" id="ARBA00023002"/>
    </source>
</evidence>
<dbReference type="OrthoDB" id="2121828at2759"/>
<evidence type="ECO:0000259" key="8">
    <source>
        <dbReference type="Pfam" id="PF07732"/>
    </source>
</evidence>
<accession>A0A9W8M0L7</accession>
<dbReference type="Proteomes" id="UP001139887">
    <property type="component" value="Unassembled WGS sequence"/>
</dbReference>
<dbReference type="PANTHER" id="PTHR11709">
    <property type="entry name" value="MULTI-COPPER OXIDASE"/>
    <property type="match status" value="1"/>
</dbReference>
<feature type="domain" description="Plastocyanin-like" evidence="6">
    <location>
        <begin position="147"/>
        <end position="295"/>
    </location>
</feature>
<evidence type="ECO:0000313" key="10">
    <source>
        <dbReference type="Proteomes" id="UP001139887"/>
    </source>
</evidence>
<keyword evidence="10" id="KW-1185">Reference proteome</keyword>
<dbReference type="EMBL" id="JANBUW010000104">
    <property type="protein sequence ID" value="KAJ2849122.1"/>
    <property type="molecule type" value="Genomic_DNA"/>
</dbReference>
<dbReference type="PANTHER" id="PTHR11709:SF361">
    <property type="entry name" value="IRON TRANSPORT MULTICOPPER OXIDASE FET3"/>
    <property type="match status" value="1"/>
</dbReference>
<comment type="caution">
    <text evidence="9">The sequence shown here is derived from an EMBL/GenBank/DDBJ whole genome shotgun (WGS) entry which is preliminary data.</text>
</comment>
<keyword evidence="5" id="KW-0732">Signal</keyword>
<dbReference type="AlphaFoldDB" id="A0A9W8M0L7"/>
<evidence type="ECO:0000256" key="2">
    <source>
        <dbReference type="ARBA" id="ARBA00022723"/>
    </source>
</evidence>
<dbReference type="InterPro" id="IPR001117">
    <property type="entry name" value="Cu-oxidase_2nd"/>
</dbReference>
<evidence type="ECO:0000256" key="1">
    <source>
        <dbReference type="ARBA" id="ARBA00010609"/>
    </source>
</evidence>
<feature type="domain" description="Plastocyanin-like" evidence="7">
    <location>
        <begin position="365"/>
        <end position="506"/>
    </location>
</feature>
<organism evidence="9 10">
    <name type="scientific">Coemansia brasiliensis</name>
    <dbReference type="NCBI Taxonomy" id="2650707"/>
    <lineage>
        <taxon>Eukaryota</taxon>
        <taxon>Fungi</taxon>
        <taxon>Fungi incertae sedis</taxon>
        <taxon>Zoopagomycota</taxon>
        <taxon>Kickxellomycotina</taxon>
        <taxon>Kickxellomycetes</taxon>
        <taxon>Kickxellales</taxon>
        <taxon>Kickxellaceae</taxon>
        <taxon>Coemansia</taxon>
    </lineage>
</organism>
<dbReference type="Gene3D" id="2.60.40.420">
    <property type="entry name" value="Cupredoxins - blue copper proteins"/>
    <property type="match status" value="3"/>
</dbReference>
<dbReference type="Pfam" id="PF07732">
    <property type="entry name" value="Cu-oxidase_3"/>
    <property type="match status" value="1"/>
</dbReference>
<feature type="chain" id="PRO_5040786436" evidence="5">
    <location>
        <begin position="16"/>
        <end position="554"/>
    </location>
</feature>
<sequence length="554" mass="61860">MKLLTCIIILTGAYARRIDLSWDVGYVQVNRDGYKTRTAIGVNGKLPIPPVYADEGDTLFLTVHNSLNHSTSIHAHGILQTGSNFMDGAAMVTQCGIPPGDSFTYEIYLNQTGTYWLHGHDHDELADGLRTPLVIRDKQSPYAYDDEFLLALEDWYDASFQERMDLTTDPTKPFPPPPSYPYALINGANANFTKPMIFAPGSTYRIRLVNMAATEWFKFSMPGHEMLVIEADGVYSDPFAIAAMTIGPGQRYSVLVKAHNTNNLNYQYLVELYASFIPHTDGMNPRYYAGTIRYSENAVDVVADKQAALGQIPEDISLAWDWDIQLQSHSHKPLLPVSRSFDVVIGGAHFSDGVTRDLINNSSYVTPMIPSLYTAKSIGKWAQNPLVYGPNANAIVVDYWEPIEFVIYNPSRLPHAMHQHGYTFQIVEYGPIDDSVAISQGSNPPDTPAPIRNCARWPMERDTVVVLPMQYVKIRFRAINIGTWLHHCHILAHQRLGMAMTVVVAPDLVQKLMPIPESMYTMCHKQGIKTQGNAAGNPGLDLTGLPEMPYIMSF</sequence>
<evidence type="ECO:0000259" key="7">
    <source>
        <dbReference type="Pfam" id="PF07731"/>
    </source>
</evidence>
<dbReference type="InterPro" id="IPR008972">
    <property type="entry name" value="Cupredoxin"/>
</dbReference>
<evidence type="ECO:0000256" key="4">
    <source>
        <dbReference type="ARBA" id="ARBA00023008"/>
    </source>
</evidence>
<dbReference type="InterPro" id="IPR011706">
    <property type="entry name" value="Cu-oxidase_C"/>
</dbReference>
<evidence type="ECO:0000313" key="9">
    <source>
        <dbReference type="EMBL" id="KAJ2849122.1"/>
    </source>
</evidence>
<comment type="similarity">
    <text evidence="1">Belongs to the multicopper oxidase family.</text>
</comment>
<name>A0A9W8M0L7_9FUNG</name>
<dbReference type="InterPro" id="IPR045087">
    <property type="entry name" value="Cu-oxidase_fam"/>
</dbReference>
<reference evidence="9" key="1">
    <citation type="submission" date="2022-07" db="EMBL/GenBank/DDBJ databases">
        <title>Phylogenomic reconstructions and comparative analyses of Kickxellomycotina fungi.</title>
        <authorList>
            <person name="Reynolds N.K."/>
            <person name="Stajich J.E."/>
            <person name="Barry K."/>
            <person name="Grigoriev I.V."/>
            <person name="Crous P."/>
            <person name="Smith M.E."/>
        </authorList>
    </citation>
    <scope>NUCLEOTIDE SEQUENCE</scope>
    <source>
        <strain evidence="9">NRRL 1566</strain>
    </source>
</reference>
<proteinExistence type="inferred from homology"/>
<dbReference type="GO" id="GO:0005507">
    <property type="term" value="F:copper ion binding"/>
    <property type="evidence" value="ECO:0007669"/>
    <property type="project" value="InterPro"/>
</dbReference>
<dbReference type="GO" id="GO:0016491">
    <property type="term" value="F:oxidoreductase activity"/>
    <property type="evidence" value="ECO:0007669"/>
    <property type="project" value="UniProtKB-KW"/>
</dbReference>
<gene>
    <name evidence="9" type="primary">FET3_8</name>
    <name evidence="9" type="ORF">IWW36_002862</name>
</gene>
<feature type="domain" description="Plastocyanin-like" evidence="8">
    <location>
        <begin position="24"/>
        <end position="139"/>
    </location>
</feature>
<keyword evidence="4" id="KW-0186">Copper</keyword>
<dbReference type="SUPFAM" id="SSF49503">
    <property type="entry name" value="Cupredoxins"/>
    <property type="match status" value="3"/>
</dbReference>
<evidence type="ECO:0000256" key="5">
    <source>
        <dbReference type="SAM" id="SignalP"/>
    </source>
</evidence>
<dbReference type="Pfam" id="PF00394">
    <property type="entry name" value="Cu-oxidase"/>
    <property type="match status" value="1"/>
</dbReference>